<name>A0A835B189_9POAL</name>
<evidence type="ECO:0000259" key="1">
    <source>
        <dbReference type="Pfam" id="PF12937"/>
    </source>
</evidence>
<dbReference type="InterPro" id="IPR036047">
    <property type="entry name" value="F-box-like_dom_sf"/>
</dbReference>
<evidence type="ECO:0000259" key="2">
    <source>
        <dbReference type="Pfam" id="PF24758"/>
    </source>
</evidence>
<evidence type="ECO:0000313" key="4">
    <source>
        <dbReference type="Proteomes" id="UP000636709"/>
    </source>
</evidence>
<dbReference type="InterPro" id="IPR055312">
    <property type="entry name" value="FBL15-like"/>
</dbReference>
<dbReference type="PANTHER" id="PTHR34709">
    <property type="entry name" value="OS10G0396666 PROTEIN"/>
    <property type="match status" value="1"/>
</dbReference>
<sequence>MGVGEDRISGLPDELLHYILVRLGSARDAVRTRVLSRRWRHILGPLPELLLDGDPDAPPPPPSVLDKIDTALAACNARIVKRLDIDFAMSSVAIADDGRGIPAMRAARWLRFVSERVVDDFYVYLPRPEVDDGKEEAVLELPACEAVKSIQLMLERTWRIQPPAVGLFRELTDLTMHCGSMDGRELTALVCAQCPCLVHLKIYLTQLVNSLDVSIRSDSLRSLLFKARIIRGLEIVAPRLEKLSLSSADIDKARISAPKLAELVWSYSVYDPRRHQFDGVGRRLRTLEPSQNISLV</sequence>
<evidence type="ECO:0000313" key="3">
    <source>
        <dbReference type="EMBL" id="KAF8673572.1"/>
    </source>
</evidence>
<organism evidence="3 4">
    <name type="scientific">Digitaria exilis</name>
    <dbReference type="NCBI Taxonomy" id="1010633"/>
    <lineage>
        <taxon>Eukaryota</taxon>
        <taxon>Viridiplantae</taxon>
        <taxon>Streptophyta</taxon>
        <taxon>Embryophyta</taxon>
        <taxon>Tracheophyta</taxon>
        <taxon>Spermatophyta</taxon>
        <taxon>Magnoliopsida</taxon>
        <taxon>Liliopsida</taxon>
        <taxon>Poales</taxon>
        <taxon>Poaceae</taxon>
        <taxon>PACMAD clade</taxon>
        <taxon>Panicoideae</taxon>
        <taxon>Panicodae</taxon>
        <taxon>Paniceae</taxon>
        <taxon>Anthephorinae</taxon>
        <taxon>Digitaria</taxon>
    </lineage>
</organism>
<dbReference type="OrthoDB" id="654076at2759"/>
<dbReference type="Gene3D" id="3.80.10.10">
    <property type="entry name" value="Ribonuclease Inhibitor"/>
    <property type="match status" value="1"/>
</dbReference>
<dbReference type="SUPFAM" id="SSF81383">
    <property type="entry name" value="F-box domain"/>
    <property type="match status" value="1"/>
</dbReference>
<dbReference type="Pfam" id="PF24758">
    <property type="entry name" value="LRR_At5g56370"/>
    <property type="match status" value="1"/>
</dbReference>
<dbReference type="EMBL" id="JACEFO010002205">
    <property type="protein sequence ID" value="KAF8673572.1"/>
    <property type="molecule type" value="Genomic_DNA"/>
</dbReference>
<dbReference type="PANTHER" id="PTHR34709:SF68">
    <property type="entry name" value="OS07G0550432 PROTEIN"/>
    <property type="match status" value="1"/>
</dbReference>
<feature type="domain" description="F-box" evidence="1">
    <location>
        <begin position="8"/>
        <end position="42"/>
    </location>
</feature>
<dbReference type="InterPro" id="IPR001810">
    <property type="entry name" value="F-box_dom"/>
</dbReference>
<dbReference type="Proteomes" id="UP000636709">
    <property type="component" value="Unassembled WGS sequence"/>
</dbReference>
<dbReference type="Gene3D" id="1.20.1280.50">
    <property type="match status" value="1"/>
</dbReference>
<feature type="domain" description="F-box/LRR-repeat protein 15/At3g58940/PEG3-like LRR" evidence="2">
    <location>
        <begin position="107"/>
        <end position="261"/>
    </location>
</feature>
<proteinExistence type="predicted"/>
<accession>A0A835B189</accession>
<reference evidence="3" key="1">
    <citation type="submission" date="2020-07" db="EMBL/GenBank/DDBJ databases">
        <title>Genome sequence and genetic diversity analysis of an under-domesticated orphan crop, white fonio (Digitaria exilis).</title>
        <authorList>
            <person name="Bennetzen J.L."/>
            <person name="Chen S."/>
            <person name="Ma X."/>
            <person name="Wang X."/>
            <person name="Yssel A.E.J."/>
            <person name="Chaluvadi S.R."/>
            <person name="Johnson M."/>
            <person name="Gangashetty P."/>
            <person name="Hamidou F."/>
            <person name="Sanogo M.D."/>
            <person name="Zwaenepoel A."/>
            <person name="Wallace J."/>
            <person name="Van De Peer Y."/>
            <person name="Van Deynze A."/>
        </authorList>
    </citation>
    <scope>NUCLEOTIDE SEQUENCE</scope>
    <source>
        <tissue evidence="3">Leaves</tissue>
    </source>
</reference>
<dbReference type="InterPro" id="IPR032675">
    <property type="entry name" value="LRR_dom_sf"/>
</dbReference>
<dbReference type="Pfam" id="PF12937">
    <property type="entry name" value="F-box-like"/>
    <property type="match status" value="1"/>
</dbReference>
<comment type="caution">
    <text evidence="3">The sequence shown here is derived from an EMBL/GenBank/DDBJ whole genome shotgun (WGS) entry which is preliminary data.</text>
</comment>
<protein>
    <recommendedName>
        <fullName evidence="5">F-box domain-containing protein</fullName>
    </recommendedName>
</protein>
<dbReference type="InterPro" id="IPR055411">
    <property type="entry name" value="LRR_FXL15/At3g58940/PEG3-like"/>
</dbReference>
<evidence type="ECO:0008006" key="5">
    <source>
        <dbReference type="Google" id="ProtNLM"/>
    </source>
</evidence>
<dbReference type="AlphaFoldDB" id="A0A835B189"/>
<gene>
    <name evidence="3" type="ORF">HU200_048658</name>
</gene>
<keyword evidence="4" id="KW-1185">Reference proteome</keyword>